<evidence type="ECO:0000256" key="1">
    <source>
        <dbReference type="ARBA" id="ARBA00007430"/>
    </source>
</evidence>
<dbReference type="EMBL" id="CP061539">
    <property type="protein sequence ID" value="QNV38841.1"/>
    <property type="molecule type" value="Genomic_DNA"/>
</dbReference>
<dbReference type="InterPro" id="IPR003869">
    <property type="entry name" value="Polysac_CapD-like"/>
</dbReference>
<dbReference type="Pfam" id="PF13727">
    <property type="entry name" value="CoA_binding_3"/>
    <property type="match status" value="1"/>
</dbReference>
<gene>
    <name evidence="4" type="ORF">IDM49_04625</name>
</gene>
<dbReference type="InterPro" id="IPR029063">
    <property type="entry name" value="SAM-dependent_MTases_sf"/>
</dbReference>
<feature type="transmembrane region" description="Helical" evidence="2">
    <location>
        <begin position="59"/>
        <end position="82"/>
    </location>
</feature>
<dbReference type="AlphaFoldDB" id="A0A7H2BGP5"/>
<keyword evidence="5" id="KW-1185">Reference proteome</keyword>
<dbReference type="Pfam" id="PF02719">
    <property type="entry name" value="Polysacc_synt_2"/>
    <property type="match status" value="1"/>
</dbReference>
<dbReference type="InterPro" id="IPR051203">
    <property type="entry name" value="Polysaccharide_Synthase-Rel"/>
</dbReference>
<organism evidence="4 5">
    <name type="scientific">Rothia terrae</name>
    <dbReference type="NCBI Taxonomy" id="396015"/>
    <lineage>
        <taxon>Bacteria</taxon>
        <taxon>Bacillati</taxon>
        <taxon>Actinomycetota</taxon>
        <taxon>Actinomycetes</taxon>
        <taxon>Micrococcales</taxon>
        <taxon>Micrococcaceae</taxon>
        <taxon>Rothia</taxon>
    </lineage>
</organism>
<dbReference type="InterPro" id="IPR036291">
    <property type="entry name" value="NAD(P)-bd_dom_sf"/>
</dbReference>
<dbReference type="Gene3D" id="3.40.50.720">
    <property type="entry name" value="NAD(P)-binding Rossmann-like Domain"/>
    <property type="match status" value="2"/>
</dbReference>
<dbReference type="KEGG" id="rter:IDM49_04625"/>
<proteinExistence type="inferred from homology"/>
<keyword evidence="2" id="KW-0812">Transmembrane</keyword>
<reference evidence="4 5" key="1">
    <citation type="submission" date="2020-09" db="EMBL/GenBank/DDBJ databases">
        <title>Investigation of environmental microbes.</title>
        <authorList>
            <person name="Ou Y."/>
            <person name="Kang Q."/>
        </authorList>
    </citation>
    <scope>NUCLEOTIDE SEQUENCE [LARGE SCALE GENOMIC DNA]</scope>
    <source>
        <strain evidence="4 5">KJZ-14</strain>
    </source>
</reference>
<evidence type="ECO:0000313" key="5">
    <source>
        <dbReference type="Proteomes" id="UP000516404"/>
    </source>
</evidence>
<feature type="domain" description="Polysaccharide biosynthesis protein CapD-like" evidence="3">
    <location>
        <begin position="267"/>
        <end position="539"/>
    </location>
</feature>
<dbReference type="SUPFAM" id="SSF53335">
    <property type="entry name" value="S-adenosyl-L-methionine-dependent methyltransferases"/>
    <property type="match status" value="1"/>
</dbReference>
<keyword evidence="2" id="KW-1133">Transmembrane helix</keyword>
<feature type="transmembrane region" description="Helical" evidence="2">
    <location>
        <begin position="88"/>
        <end position="106"/>
    </location>
</feature>
<evidence type="ECO:0000256" key="2">
    <source>
        <dbReference type="SAM" id="Phobius"/>
    </source>
</evidence>
<dbReference type="PANTHER" id="PTHR43318:SF1">
    <property type="entry name" value="POLYSACCHARIDE BIOSYNTHESIS PROTEIN EPSC-RELATED"/>
    <property type="match status" value="1"/>
</dbReference>
<sequence length="576" mass="63965">MVALPIGFALRYGGHLGAISPSGILIVIVTAIALQIGIGAACGLYRGRYSYGSFAEGKILYPVTVVVTVLMLGILLMFAWHIDVPRSVILIAFPFALLLMMVLRYIKRIIEDFTNRPSYEHSEPVIVYGAGFVGRALVSNLMSDTNGTYRPVAIVDDDPSLRNARIQSVSVLGTGADLPSLVKRYHATKVFVAMTDIRDTKFSRIRQSMRELGVDVYRVKNILSNISGLNEDNVKDINRHVIEGIRGKIDYQIKDEDIRSYITGKRVLVTGAGGSIGSELCRQIVDYNPSELMMLDRDETLLMDTRYTIWGDSNLNDPSVILADIRDQDALHKVFSERKPEVVFHAAALKHVTALEAYPEEAWKTNTLGTRNVLQAASEVEVEVFVNVSTDKAADPTTALGQSKLTAEMLTSWFGDQTGKRYVSVRFGNVFGSRGSIKPLFTRQIMDGGPITVTDMEATRYFMLIPDACLLVMTAGAIGAPGEVMVLDMGEPVKIYNVAENLIRTYERYDVEIKVTGLRAGEKLDEVLFGQSEDFEVSDRNPFISHTHAEPKSPASLDYSAWYENYLDHRTYTVKK</sequence>
<dbReference type="CDD" id="cd05237">
    <property type="entry name" value="UDP_invert_4-6DH_SDR_e"/>
    <property type="match status" value="1"/>
</dbReference>
<feature type="transmembrane region" description="Helical" evidence="2">
    <location>
        <begin position="24"/>
        <end position="47"/>
    </location>
</feature>
<evidence type="ECO:0000259" key="3">
    <source>
        <dbReference type="Pfam" id="PF02719"/>
    </source>
</evidence>
<dbReference type="SUPFAM" id="SSF51735">
    <property type="entry name" value="NAD(P)-binding Rossmann-fold domains"/>
    <property type="match status" value="1"/>
</dbReference>
<evidence type="ECO:0000313" key="4">
    <source>
        <dbReference type="EMBL" id="QNV38841.1"/>
    </source>
</evidence>
<accession>A0A7H2BGP5</accession>
<comment type="similarity">
    <text evidence="1">Belongs to the polysaccharide synthase family.</text>
</comment>
<protein>
    <submittedName>
        <fullName evidence="4">Polysaccharide biosynthesis protein</fullName>
    </submittedName>
</protein>
<dbReference type="Proteomes" id="UP000516404">
    <property type="component" value="Chromosome"/>
</dbReference>
<keyword evidence="2" id="KW-0472">Membrane</keyword>
<dbReference type="PANTHER" id="PTHR43318">
    <property type="entry name" value="UDP-N-ACETYLGLUCOSAMINE 4,6-DEHYDRATASE"/>
    <property type="match status" value="1"/>
</dbReference>
<name>A0A7H2BGP5_9MICC</name>